<evidence type="ECO:0000313" key="3">
    <source>
        <dbReference type="Proteomes" id="UP000192486"/>
    </source>
</evidence>
<name>A0ABN4YNI3_SPOUR</name>
<feature type="domain" description="Peptidase C39-like" evidence="1">
    <location>
        <begin position="6"/>
        <end position="139"/>
    </location>
</feature>
<accession>A0ABN4YNI3</accession>
<proteinExistence type="predicted"/>
<dbReference type="InterPro" id="IPR039564">
    <property type="entry name" value="Peptidase_C39-like"/>
</dbReference>
<evidence type="ECO:0000259" key="1">
    <source>
        <dbReference type="Pfam" id="PF13529"/>
    </source>
</evidence>
<sequence length="171" mass="20278">MSKYIEVQGKSQYDNDIEPSYRPSACGPVTAYVLLRHFLPTEQIPSINELYRTLGSTKIGLPTWRFVRRLNKMLGSQWNVKVCNLQQAIEQIDEDRPVAVKFDKWFKFKWRSRFSFDYHWVVMVGYEYIENQLHILVHDHGGRNCASRVRSIPYEPNHKILTFVKIESLKR</sequence>
<dbReference type="Pfam" id="PF13529">
    <property type="entry name" value="Peptidase_C39_2"/>
    <property type="match status" value="1"/>
</dbReference>
<organism evidence="2 3">
    <name type="scientific">Sporosarcina ureae</name>
    <dbReference type="NCBI Taxonomy" id="1571"/>
    <lineage>
        <taxon>Bacteria</taxon>
        <taxon>Bacillati</taxon>
        <taxon>Bacillota</taxon>
        <taxon>Bacilli</taxon>
        <taxon>Bacillales</taxon>
        <taxon>Caryophanaceae</taxon>
        <taxon>Sporosarcina</taxon>
    </lineage>
</organism>
<gene>
    <name evidence="2" type="ORF">SporoS204_04750</name>
</gene>
<protein>
    <recommendedName>
        <fullName evidence="1">Peptidase C39-like domain-containing protein</fullName>
    </recommendedName>
</protein>
<dbReference type="Proteomes" id="UP000192486">
    <property type="component" value="Chromosome"/>
</dbReference>
<reference evidence="2 3" key="1">
    <citation type="submission" date="2016-04" db="EMBL/GenBank/DDBJ databases">
        <title>Comparative Genomics and Epigenetics of Sporosarcina ureae.</title>
        <authorList>
            <person name="Oliver A.S."/>
            <person name="Cooper K.K."/>
        </authorList>
    </citation>
    <scope>NUCLEOTIDE SEQUENCE [LARGE SCALE GENOMIC DNA]</scope>
    <source>
        <strain evidence="2 3">S204</strain>
    </source>
</reference>
<keyword evidence="3" id="KW-1185">Reference proteome</keyword>
<dbReference type="EMBL" id="CP015108">
    <property type="protein sequence ID" value="ARF13529.1"/>
    <property type="molecule type" value="Genomic_DNA"/>
</dbReference>
<dbReference type="RefSeq" id="WP_029054463.1">
    <property type="nucleotide sequence ID" value="NZ_CP015108.1"/>
</dbReference>
<evidence type="ECO:0000313" key="2">
    <source>
        <dbReference type="EMBL" id="ARF13529.1"/>
    </source>
</evidence>